<protein>
    <submittedName>
        <fullName evidence="2">Uncharacterized protein</fullName>
    </submittedName>
</protein>
<organism evidence="2 3">
    <name type="scientific">Elysia crispata</name>
    <name type="common">lettuce slug</name>
    <dbReference type="NCBI Taxonomy" id="231223"/>
    <lineage>
        <taxon>Eukaryota</taxon>
        <taxon>Metazoa</taxon>
        <taxon>Spiralia</taxon>
        <taxon>Lophotrochozoa</taxon>
        <taxon>Mollusca</taxon>
        <taxon>Gastropoda</taxon>
        <taxon>Heterobranchia</taxon>
        <taxon>Euthyneura</taxon>
        <taxon>Panpulmonata</taxon>
        <taxon>Sacoglossa</taxon>
        <taxon>Placobranchoidea</taxon>
        <taxon>Plakobranchidae</taxon>
        <taxon>Elysia</taxon>
    </lineage>
</organism>
<dbReference type="Proteomes" id="UP001283361">
    <property type="component" value="Unassembled WGS sequence"/>
</dbReference>
<evidence type="ECO:0000256" key="1">
    <source>
        <dbReference type="SAM" id="MobiDB-lite"/>
    </source>
</evidence>
<feature type="compositionally biased region" description="Basic and acidic residues" evidence="1">
    <location>
        <begin position="46"/>
        <end position="58"/>
    </location>
</feature>
<dbReference type="EMBL" id="JAWDGP010000946">
    <property type="protein sequence ID" value="KAK3796041.1"/>
    <property type="molecule type" value="Genomic_DNA"/>
</dbReference>
<comment type="caution">
    <text evidence="2">The sequence shown here is derived from an EMBL/GenBank/DDBJ whole genome shotgun (WGS) entry which is preliminary data.</text>
</comment>
<feature type="compositionally biased region" description="Polar residues" evidence="1">
    <location>
        <begin position="61"/>
        <end position="80"/>
    </location>
</feature>
<sequence>MTNCLNYLPSQDGQWLTYLPSQDDQYLNYLPSQDGQWLNYISSQDGHSRQSVDQRADQGELNPSSYLSQQPQRRSGNQPEANPVPQ</sequence>
<dbReference type="AlphaFoldDB" id="A0AAE1AZA9"/>
<evidence type="ECO:0000313" key="3">
    <source>
        <dbReference type="Proteomes" id="UP001283361"/>
    </source>
</evidence>
<feature type="region of interest" description="Disordered" evidence="1">
    <location>
        <begin position="44"/>
        <end position="86"/>
    </location>
</feature>
<keyword evidence="3" id="KW-1185">Reference proteome</keyword>
<gene>
    <name evidence="2" type="ORF">RRG08_013346</name>
</gene>
<evidence type="ECO:0000313" key="2">
    <source>
        <dbReference type="EMBL" id="KAK3796041.1"/>
    </source>
</evidence>
<name>A0AAE1AZA9_9GAST</name>
<reference evidence="2" key="1">
    <citation type="journal article" date="2023" name="G3 (Bethesda)">
        <title>A reference genome for the long-term kleptoplast-retaining sea slug Elysia crispata morphotype clarki.</title>
        <authorList>
            <person name="Eastman K.E."/>
            <person name="Pendleton A.L."/>
            <person name="Shaikh M.A."/>
            <person name="Suttiyut T."/>
            <person name="Ogas R."/>
            <person name="Tomko P."/>
            <person name="Gavelis G."/>
            <person name="Widhalm J.R."/>
            <person name="Wisecaver J.H."/>
        </authorList>
    </citation>
    <scope>NUCLEOTIDE SEQUENCE</scope>
    <source>
        <strain evidence="2">ECLA1</strain>
    </source>
</reference>
<accession>A0AAE1AZA9</accession>
<proteinExistence type="predicted"/>